<dbReference type="EC" id="2.3.2.31" evidence="2"/>
<protein>
    <recommendedName>
        <fullName evidence="2">RBR-type E3 ubiquitin transferase</fullName>
        <ecNumber evidence="2">2.3.2.31</ecNumber>
    </recommendedName>
</protein>
<feature type="compositionally biased region" description="Basic and acidic residues" evidence="9">
    <location>
        <begin position="29"/>
        <end position="59"/>
    </location>
</feature>
<dbReference type="Gene3D" id="1.20.120.1750">
    <property type="match status" value="1"/>
</dbReference>
<comment type="caution">
    <text evidence="11">The sequence shown here is derived from an EMBL/GenBank/DDBJ whole genome shotgun (WGS) entry which is preliminary data.</text>
</comment>
<dbReference type="InterPro" id="IPR002867">
    <property type="entry name" value="IBR_dom"/>
</dbReference>
<feature type="compositionally biased region" description="Low complexity" evidence="9">
    <location>
        <begin position="650"/>
        <end position="667"/>
    </location>
</feature>
<keyword evidence="6" id="KW-0863">Zinc-finger</keyword>
<reference evidence="11" key="1">
    <citation type="submission" date="2021-07" db="EMBL/GenBank/DDBJ databases">
        <authorList>
            <person name="Durling M."/>
        </authorList>
    </citation>
    <scope>NUCLEOTIDE SEQUENCE</scope>
</reference>
<evidence type="ECO:0000313" key="11">
    <source>
        <dbReference type="EMBL" id="CAG8957392.1"/>
    </source>
</evidence>
<evidence type="ECO:0000256" key="4">
    <source>
        <dbReference type="ARBA" id="ARBA00022723"/>
    </source>
</evidence>
<evidence type="ECO:0000256" key="9">
    <source>
        <dbReference type="SAM" id="MobiDB-lite"/>
    </source>
</evidence>
<evidence type="ECO:0000256" key="1">
    <source>
        <dbReference type="ARBA" id="ARBA00001798"/>
    </source>
</evidence>
<feature type="compositionally biased region" description="Basic residues" evidence="9">
    <location>
        <begin position="181"/>
        <end position="191"/>
    </location>
</feature>
<keyword evidence="3" id="KW-0808">Transferase</keyword>
<feature type="compositionally biased region" description="Basic and acidic residues" evidence="9">
    <location>
        <begin position="192"/>
        <end position="203"/>
    </location>
</feature>
<keyword evidence="8" id="KW-0862">Zinc</keyword>
<feature type="compositionally biased region" description="Basic and acidic residues" evidence="9">
    <location>
        <begin position="128"/>
        <end position="160"/>
    </location>
</feature>
<evidence type="ECO:0000256" key="8">
    <source>
        <dbReference type="ARBA" id="ARBA00022833"/>
    </source>
</evidence>
<feature type="region of interest" description="Disordered" evidence="9">
    <location>
        <begin position="716"/>
        <end position="769"/>
    </location>
</feature>
<feature type="compositionally biased region" description="Polar residues" evidence="9">
    <location>
        <begin position="64"/>
        <end position="78"/>
    </location>
</feature>
<dbReference type="PANTHER" id="PTHR11685">
    <property type="entry name" value="RBR FAMILY RING FINGER AND IBR DOMAIN-CONTAINING"/>
    <property type="match status" value="1"/>
</dbReference>
<dbReference type="AlphaFoldDB" id="A0A9N9L4H2"/>
<keyword evidence="5" id="KW-0677">Repeat</keyword>
<comment type="catalytic activity">
    <reaction evidence="1">
        <text>[E2 ubiquitin-conjugating enzyme]-S-ubiquitinyl-L-cysteine + [acceptor protein]-L-lysine = [E2 ubiquitin-conjugating enzyme]-L-cysteine + [acceptor protein]-N(6)-ubiquitinyl-L-lysine.</text>
        <dbReference type="EC" id="2.3.2.31"/>
    </reaction>
</comment>
<feature type="region of interest" description="Disordered" evidence="9">
    <location>
        <begin position="175"/>
        <end position="266"/>
    </location>
</feature>
<feature type="compositionally biased region" description="Basic and acidic residues" evidence="9">
    <location>
        <begin position="686"/>
        <end position="695"/>
    </location>
</feature>
<sequence length="839" mass="95544">MAHSDGGRRRVTRRHSYSDWDDEPPTKSSGKERVTLEREIPGVRRVRVERQDGDEEIHRRASHSKMNSESYATPSQKSTSRRRRRHHHESPEDGHHRRRRDSRGESPASFHDGRPSNPSRRSRTTPPETKKHDSDSETSESEKEIVVMSRKSESIKEPPKVRKIRIVRVSEEEYRAAKTKEHIHKSDRKSKVKEVKKEDETVQRSRSHRPRRASEGVVLSSPRRTTSTREVTVKAAPGLKRSHTTSSHVPSTKHAPSLGTTATHATNRKSTGLLSTFFAPVVQQRHEPERLVECLTCLSDDIPRSKSAKLKCGHRMCHSCLKRIFKLSVTDPQHMPPKCCTADFIPLKHVDKLFNNDFKRNWNRKFQEYSTKNRIYCPQRRCGEWIKPGNIHKEDGKKFGKCSRCKTKVCCLCNGKWHGSRDCPKDEETNKLLAAAKDAGWQRCYSCRTMVELKEGCNHMTCRCTAEFCMCCGLKWKTCNCPWFNYEAVEEDRLNHMQIPQEIHINQNDPPPPPPPDRPPIRDRLRRPRPNTYYDEINERQRQEREDEALARRLQNFNVDEHDDDYQGGIGDIHGIGNAAGHFMNDNYVRVAHNLFTGTLEHASAAANYVLGVRQARGGPPPPPPPSGVPRRRMSDRYPAVPPPAPVPPVQNQNQNQNVPPAAAPPVLRRHTLTERRYNTAASTRPSERVVPRRERTDYEAEAAVHMPLPYTRRMEREVSTRGVSRVIPERTSAPRTPEREARGSERSERSPKTSVLAGLGSGRGNNRVQAWRNHVSPGLEEEGDLPPQKLTHPKKLPLQTSPLKGGGLVGNVLDFGIGFGFGMDACVYPGRVLFLGCF</sequence>
<feature type="domain" description="RING-type" evidence="10">
    <location>
        <begin position="290"/>
        <end position="490"/>
    </location>
</feature>
<evidence type="ECO:0000313" key="12">
    <source>
        <dbReference type="Proteomes" id="UP000696280"/>
    </source>
</evidence>
<dbReference type="GO" id="GO:0008270">
    <property type="term" value="F:zinc ion binding"/>
    <property type="evidence" value="ECO:0007669"/>
    <property type="project" value="UniProtKB-KW"/>
</dbReference>
<dbReference type="CDD" id="cd20335">
    <property type="entry name" value="BRcat_RBR"/>
    <property type="match status" value="1"/>
</dbReference>
<dbReference type="Proteomes" id="UP000696280">
    <property type="component" value="Unassembled WGS sequence"/>
</dbReference>
<proteinExistence type="predicted"/>
<dbReference type="EMBL" id="CAJVRL010000078">
    <property type="protein sequence ID" value="CAG8957392.1"/>
    <property type="molecule type" value="Genomic_DNA"/>
</dbReference>
<feature type="compositionally biased region" description="Basic residues" evidence="9">
    <location>
        <begin position="79"/>
        <end position="88"/>
    </location>
</feature>
<feature type="compositionally biased region" description="Low complexity" evidence="9">
    <location>
        <begin position="115"/>
        <end position="127"/>
    </location>
</feature>
<evidence type="ECO:0000259" key="10">
    <source>
        <dbReference type="PROSITE" id="PS51873"/>
    </source>
</evidence>
<feature type="compositionally biased region" description="Pro residues" evidence="9">
    <location>
        <begin position="640"/>
        <end position="649"/>
    </location>
</feature>
<feature type="region of interest" description="Disordered" evidence="9">
    <location>
        <begin position="614"/>
        <end position="695"/>
    </location>
</feature>
<dbReference type="GO" id="GO:0016567">
    <property type="term" value="P:protein ubiquitination"/>
    <property type="evidence" value="ECO:0007669"/>
    <property type="project" value="InterPro"/>
</dbReference>
<dbReference type="OrthoDB" id="9977870at2759"/>
<dbReference type="InterPro" id="IPR044066">
    <property type="entry name" value="TRIAD_supradom"/>
</dbReference>
<feature type="region of interest" description="Disordered" evidence="9">
    <location>
        <begin position="504"/>
        <end position="531"/>
    </location>
</feature>
<keyword evidence="12" id="KW-1185">Reference proteome</keyword>
<evidence type="ECO:0000256" key="6">
    <source>
        <dbReference type="ARBA" id="ARBA00022771"/>
    </source>
</evidence>
<evidence type="ECO:0000256" key="3">
    <source>
        <dbReference type="ARBA" id="ARBA00022679"/>
    </source>
</evidence>
<organism evidence="11 12">
    <name type="scientific">Hymenoscyphus fraxineus</name>
    <dbReference type="NCBI Taxonomy" id="746836"/>
    <lineage>
        <taxon>Eukaryota</taxon>
        <taxon>Fungi</taxon>
        <taxon>Dikarya</taxon>
        <taxon>Ascomycota</taxon>
        <taxon>Pezizomycotina</taxon>
        <taxon>Leotiomycetes</taxon>
        <taxon>Helotiales</taxon>
        <taxon>Helotiaceae</taxon>
        <taxon>Hymenoscyphus</taxon>
    </lineage>
</organism>
<dbReference type="InterPro" id="IPR031127">
    <property type="entry name" value="E3_UB_ligase_RBR"/>
</dbReference>
<dbReference type="Gene3D" id="3.30.40.10">
    <property type="entry name" value="Zinc/RING finger domain, C3HC4 (zinc finger)"/>
    <property type="match status" value="1"/>
</dbReference>
<feature type="compositionally biased region" description="Pro residues" evidence="9">
    <location>
        <begin position="619"/>
        <end position="628"/>
    </location>
</feature>
<name>A0A9N9L4H2_9HELO</name>
<keyword evidence="4" id="KW-0479">Metal-binding</keyword>
<keyword evidence="7" id="KW-0833">Ubl conjugation pathway</keyword>
<evidence type="ECO:0000256" key="5">
    <source>
        <dbReference type="ARBA" id="ARBA00022737"/>
    </source>
</evidence>
<gene>
    <name evidence="11" type="ORF">HYFRA_00010818</name>
</gene>
<feature type="region of interest" description="Disordered" evidence="9">
    <location>
        <begin position="1"/>
        <end position="161"/>
    </location>
</feature>
<accession>A0A9N9L4H2</accession>
<dbReference type="GO" id="GO:0061630">
    <property type="term" value="F:ubiquitin protein ligase activity"/>
    <property type="evidence" value="ECO:0007669"/>
    <property type="project" value="UniProtKB-EC"/>
</dbReference>
<dbReference type="InterPro" id="IPR013083">
    <property type="entry name" value="Znf_RING/FYVE/PHD"/>
</dbReference>
<feature type="compositionally biased region" description="Pro residues" evidence="9">
    <location>
        <begin position="509"/>
        <end position="518"/>
    </location>
</feature>
<evidence type="ECO:0000256" key="2">
    <source>
        <dbReference type="ARBA" id="ARBA00012251"/>
    </source>
</evidence>
<dbReference type="InterPro" id="IPR017907">
    <property type="entry name" value="Znf_RING_CS"/>
</dbReference>
<dbReference type="SUPFAM" id="SSF57850">
    <property type="entry name" value="RING/U-box"/>
    <property type="match status" value="3"/>
</dbReference>
<feature type="compositionally biased region" description="Basic and acidic residues" evidence="9">
    <location>
        <begin position="737"/>
        <end position="752"/>
    </location>
</feature>
<dbReference type="PROSITE" id="PS51873">
    <property type="entry name" value="TRIAD"/>
    <property type="match status" value="1"/>
</dbReference>
<dbReference type="CDD" id="cd22584">
    <property type="entry name" value="Rcat_RBR_unk"/>
    <property type="match status" value="1"/>
</dbReference>
<evidence type="ECO:0000256" key="7">
    <source>
        <dbReference type="ARBA" id="ARBA00022786"/>
    </source>
</evidence>
<dbReference type="PROSITE" id="PS00518">
    <property type="entry name" value="ZF_RING_1"/>
    <property type="match status" value="1"/>
</dbReference>
<dbReference type="Pfam" id="PF01485">
    <property type="entry name" value="IBR"/>
    <property type="match status" value="1"/>
</dbReference>